<comment type="caution">
    <text evidence="1">The sequence shown here is derived from an EMBL/GenBank/DDBJ whole genome shotgun (WGS) entry which is preliminary data.</text>
</comment>
<proteinExistence type="predicted"/>
<name>A0A0A6PEJ5_9GAMM</name>
<sequence length="323" mass="33335">MKNIEFCPSGWRSFLGRSFVGAAAMLAFTSVYAVNIENFADAFAKVSVTNVGDTTCVHTLDSANGSDDMVGLERDVCISLAASDGFGVASVDAQVASNALTITAGGGSTATAFVVWDSHGGDNGTVNTSGINPAANMVIHGESTLVVRIRADMAGGGVKITFYSGAASSTYNFAITQAQVNQLVTLEKFLNNPNSTAGGGANLASVTAIRLDVEPFQQSMDIAFDLLATPVEVVGFDCNCSGGMVNYEWATTWEEDIASFLVGTCSEAGCRLLGEIAPQGTGFSYKASLVAAGDGDCAMAVLDTNGQFETDNGQVVLYTGSCD</sequence>
<organism evidence="1 2">
    <name type="scientific">Candidatus Thiomargarita nelsonii</name>
    <dbReference type="NCBI Taxonomy" id="1003181"/>
    <lineage>
        <taxon>Bacteria</taxon>
        <taxon>Pseudomonadati</taxon>
        <taxon>Pseudomonadota</taxon>
        <taxon>Gammaproteobacteria</taxon>
        <taxon>Thiotrichales</taxon>
        <taxon>Thiotrichaceae</taxon>
        <taxon>Thiomargarita</taxon>
    </lineage>
</organism>
<dbReference type="AlphaFoldDB" id="A0A0A6PEJ5"/>
<gene>
    <name evidence="1" type="ORF">PN36_03540</name>
</gene>
<evidence type="ECO:0000313" key="1">
    <source>
        <dbReference type="EMBL" id="KHD09640.1"/>
    </source>
</evidence>
<protein>
    <submittedName>
        <fullName evidence="1">Uncharacterized protein</fullName>
    </submittedName>
</protein>
<dbReference type="Proteomes" id="UP000030428">
    <property type="component" value="Unassembled WGS sequence"/>
</dbReference>
<accession>A0A0A6PEJ5</accession>
<dbReference type="EMBL" id="JSZA02000010">
    <property type="protein sequence ID" value="KHD09640.1"/>
    <property type="molecule type" value="Genomic_DNA"/>
</dbReference>
<keyword evidence="2" id="KW-1185">Reference proteome</keyword>
<reference evidence="1 2" key="1">
    <citation type="journal article" date="2016" name="Front. Microbiol.">
        <title>Single-Cell (Meta-)Genomics of a Dimorphic Candidatus Thiomargarita nelsonii Reveals Genomic Plasticity.</title>
        <authorList>
            <person name="Flood B.E."/>
            <person name="Fliss P."/>
            <person name="Jones D.S."/>
            <person name="Dick G.J."/>
            <person name="Jain S."/>
            <person name="Kaster A.K."/>
            <person name="Winkel M."/>
            <person name="Mussmann M."/>
            <person name="Bailey J."/>
        </authorList>
    </citation>
    <scope>NUCLEOTIDE SEQUENCE [LARGE SCALE GENOMIC DNA]</scope>
    <source>
        <strain evidence="1">Hydrate Ridge</strain>
    </source>
</reference>
<evidence type="ECO:0000313" key="2">
    <source>
        <dbReference type="Proteomes" id="UP000030428"/>
    </source>
</evidence>